<dbReference type="Gene3D" id="3.30.950.30">
    <property type="entry name" value="Schlafen, AAA domain"/>
    <property type="match status" value="1"/>
</dbReference>
<dbReference type="AlphaFoldDB" id="A0A5N3WHK7"/>
<dbReference type="FunFam" id="3.30.950.30:FF:000001">
    <property type="entry name" value="Schlafen family member 14"/>
    <property type="match status" value="1"/>
</dbReference>
<dbReference type="GO" id="GO:0004521">
    <property type="term" value="F:RNA endonuclease activity"/>
    <property type="evidence" value="ECO:0007669"/>
    <property type="project" value="TreeGrafter"/>
</dbReference>
<reference evidence="4 5" key="1">
    <citation type="submission" date="2019-06" db="EMBL/GenBank/DDBJ databases">
        <title>Discovery of a novel chromosome fission-fusion reversal in muntjac.</title>
        <authorList>
            <person name="Mudd A.B."/>
            <person name="Bredeson J.V."/>
            <person name="Baum R."/>
            <person name="Hockemeyer D."/>
            <person name="Rokhsar D.S."/>
        </authorList>
    </citation>
    <scope>NUCLEOTIDE SEQUENCE [LARGE SCALE GENOMIC DNA]</scope>
    <source>
        <strain evidence="4">UTSW_UCB_Mm</strain>
        <tissue evidence="4">Fibroblast cell line</tissue>
    </source>
</reference>
<dbReference type="EMBL" id="VCEA01000001">
    <property type="protein sequence ID" value="KAB0361231.1"/>
    <property type="molecule type" value="Genomic_DNA"/>
</dbReference>
<name>A0A5N3WHK7_MUNMU</name>
<proteinExistence type="predicted"/>
<keyword evidence="5" id="KW-1185">Reference proteome</keyword>
<dbReference type="GO" id="GO:0006402">
    <property type="term" value="P:mRNA catabolic process"/>
    <property type="evidence" value="ECO:0007669"/>
    <property type="project" value="TreeGrafter"/>
</dbReference>
<comment type="caution">
    <text evidence="4">The sequence shown here is derived from an EMBL/GenBank/DDBJ whole genome shotgun (WGS) entry which is preliminary data.</text>
</comment>
<dbReference type="InterPro" id="IPR038461">
    <property type="entry name" value="Schlafen_AlbA_2_dom_sf"/>
</dbReference>
<evidence type="ECO:0000313" key="5">
    <source>
        <dbReference type="Proteomes" id="UP000326458"/>
    </source>
</evidence>
<feature type="domain" description="Schlafen AlbA-2" evidence="1">
    <location>
        <begin position="204"/>
        <end position="334"/>
    </location>
</feature>
<dbReference type="Proteomes" id="UP000326458">
    <property type="component" value="Unassembled WGS sequence"/>
</dbReference>
<feature type="domain" description="Poxin-Schlafen/Schlafen-like N-terminal" evidence="2">
    <location>
        <begin position="83"/>
        <end position="202"/>
    </location>
</feature>
<accession>A0A5N3WHK7</accession>
<sequence length="902" mass="103063">MESLKMETEMLYPEITVEVGRVTFGEENRKRMTNSYLKRTENSRIIQATCALLNSGGGVIKAEIEDKTYSYRCHGLGHDLETSFQKLLPSGSQKYLDYVQQGHNLMIFVKSWNPDVFSLRICSLRSNLYQRAVTSTINLSAHSALELLREKQSRTQRGRSKMQELHAQKALDRYMQEEEDMRMSASEFVKKDKLVYKEKLNFTESTHVEFKRFTTKKIIPRTKEMLPHYVSAFANTHGGYLIIGVDDKSKEVFGCQGEKVNPDLLKKEIENCIEKLPTFHFCCEKPKVNFTTKILNVYQRDVLYGHVCVVRVEPFCCVVFTEAPDSWIIRDNSVTRLSAEQWVTMMLDIQPVPKIQNMICVKSRKACWPSDSVCFHFLSVLLSISPVTREKIQFKPESLCKKLFSDHKGLEELMKTQIYPCSQGFVIVSRSWASDVGLRKEQYVLCDALLIAVNSPPVLYTVLTDPTWTGGLVYAQNTARQLKQRLGTVGGYTGKVCVIPRLVYLPGTQRKPSEIALCYPRPYRLADEDEMEKLLQALIVVSLCSRSLLSDQLGCEFSNLLVVEQCELLSQSLQETRELFIHCFPGTRKTVLAIKIMEKIKDLFHCKSKEILYVCESDILKDFVTQRTTCRAVTRKTFMGGEFPKIKHIVMDETEHFCSKYGDWYMKAKSITHPKVRAAGIENPHRGILWLFLDPFQVQYGDGNGLPPPSAQFPRKTITRGIHRALEIAMLMKEEMKRIKENPHPSVSPDTLASFREASYEEAIRAQALPGVCETETNLTTEEIARHVAERCHQLFQCGYLPGDIAILCRRVEDRGRYELALLRAMELFETCGATKVVFSQASGVLDGHIVLDSIQQFSGLESNIVFGLSPEYALSEEVHKLCFASKAIKHLYLFYEKRATF</sequence>
<dbReference type="Pfam" id="PF04326">
    <property type="entry name" value="SLFN_AlbA_2"/>
    <property type="match status" value="1"/>
</dbReference>
<dbReference type="InterPro" id="IPR031450">
    <property type="entry name" value="Poxin-SLFN/SLFN_N"/>
</dbReference>
<dbReference type="PANTHER" id="PTHR12155:SF30">
    <property type="entry name" value="PROTEIN SLFN14"/>
    <property type="match status" value="1"/>
</dbReference>
<gene>
    <name evidence="4" type="ORF">FD754_005387</name>
</gene>
<dbReference type="GO" id="GO:0016075">
    <property type="term" value="P:rRNA catabolic process"/>
    <property type="evidence" value="ECO:0007669"/>
    <property type="project" value="TreeGrafter"/>
</dbReference>
<dbReference type="InterPro" id="IPR029684">
    <property type="entry name" value="Schlafen"/>
</dbReference>
<dbReference type="Pfam" id="PF17057">
    <property type="entry name" value="B3R"/>
    <property type="match status" value="1"/>
</dbReference>
<evidence type="ECO:0000259" key="3">
    <source>
        <dbReference type="Pfam" id="PF21026"/>
    </source>
</evidence>
<evidence type="ECO:0000259" key="2">
    <source>
        <dbReference type="Pfam" id="PF17057"/>
    </source>
</evidence>
<evidence type="ECO:0000313" key="4">
    <source>
        <dbReference type="EMBL" id="KAB0361231.1"/>
    </source>
</evidence>
<evidence type="ECO:0000259" key="1">
    <source>
        <dbReference type="Pfam" id="PF04326"/>
    </source>
</evidence>
<dbReference type="GO" id="GO:0043022">
    <property type="term" value="F:ribosome binding"/>
    <property type="evidence" value="ECO:0007669"/>
    <property type="project" value="TreeGrafter"/>
</dbReference>
<feature type="domain" description="Schlafen GTPase-like" evidence="3">
    <location>
        <begin position="390"/>
        <end position="525"/>
    </location>
</feature>
<dbReference type="InterPro" id="IPR007421">
    <property type="entry name" value="Schlafen_AlbA_2_dom"/>
</dbReference>
<dbReference type="InterPro" id="IPR048729">
    <property type="entry name" value="SLFN_GTPase-like"/>
</dbReference>
<dbReference type="PANTHER" id="PTHR12155">
    <property type="entry name" value="SCHLAFEN"/>
    <property type="match status" value="1"/>
</dbReference>
<dbReference type="Pfam" id="PF21026">
    <property type="entry name" value="SLFN_GTPase-like"/>
    <property type="match status" value="1"/>
</dbReference>
<protein>
    <submittedName>
        <fullName evidence="4">Uncharacterized protein</fullName>
    </submittedName>
</protein>
<organism evidence="4 5">
    <name type="scientific">Muntiacus muntjak</name>
    <name type="common">Barking deer</name>
    <name type="synonym">Indian muntjac</name>
    <dbReference type="NCBI Taxonomy" id="9888"/>
    <lineage>
        <taxon>Eukaryota</taxon>
        <taxon>Metazoa</taxon>
        <taxon>Chordata</taxon>
        <taxon>Craniata</taxon>
        <taxon>Vertebrata</taxon>
        <taxon>Euteleostomi</taxon>
        <taxon>Mammalia</taxon>
        <taxon>Eutheria</taxon>
        <taxon>Laurasiatheria</taxon>
        <taxon>Artiodactyla</taxon>
        <taxon>Ruminantia</taxon>
        <taxon>Pecora</taxon>
        <taxon>Cervidae</taxon>
        <taxon>Muntiacinae</taxon>
        <taxon>Muntiacus</taxon>
    </lineage>
</organism>